<dbReference type="PROSITE" id="PS00107">
    <property type="entry name" value="PROTEIN_KINASE_ATP"/>
    <property type="match status" value="1"/>
</dbReference>
<dbReference type="PROSITE" id="PS50011">
    <property type="entry name" value="PROTEIN_KINASE_DOM"/>
    <property type="match status" value="1"/>
</dbReference>
<keyword evidence="3" id="KW-0808">Transferase</keyword>
<dbReference type="SUPFAM" id="SSF56112">
    <property type="entry name" value="Protein kinase-like (PK-like)"/>
    <property type="match status" value="1"/>
</dbReference>
<name>A0A4R4SM11_9ACTN</name>
<dbReference type="Gene3D" id="3.30.200.20">
    <property type="entry name" value="Phosphorylase Kinase, domain 1"/>
    <property type="match status" value="1"/>
</dbReference>
<evidence type="ECO:0000313" key="3">
    <source>
        <dbReference type="EMBL" id="TDC63916.1"/>
    </source>
</evidence>
<dbReference type="EMBL" id="SMKI01000540">
    <property type="protein sequence ID" value="TDC63916.1"/>
    <property type="molecule type" value="Genomic_DNA"/>
</dbReference>
<dbReference type="AlphaFoldDB" id="A0A4R4SM11"/>
<accession>A0A4R4SM11</accession>
<gene>
    <name evidence="3" type="ORF">E1283_31995</name>
</gene>
<dbReference type="InterPro" id="IPR017441">
    <property type="entry name" value="Protein_kinase_ATP_BS"/>
</dbReference>
<dbReference type="InterPro" id="IPR000719">
    <property type="entry name" value="Prot_kinase_dom"/>
</dbReference>
<dbReference type="InterPro" id="IPR011009">
    <property type="entry name" value="Kinase-like_dom_sf"/>
</dbReference>
<proteinExistence type="predicted"/>
<evidence type="ECO:0000256" key="1">
    <source>
        <dbReference type="PROSITE-ProRule" id="PRU10141"/>
    </source>
</evidence>
<feature type="non-terminal residue" evidence="3">
    <location>
        <position position="70"/>
    </location>
</feature>
<sequence>MGRFPATARLSAVAAPLNAEDPTHIAGYRLTHRLGEGGMGKVYLSHTPGGRPIAIKVIRPEVAGDPEFRR</sequence>
<protein>
    <submittedName>
        <fullName evidence="3">Serine/threonine protein kinase</fullName>
    </submittedName>
</protein>
<organism evidence="3 4">
    <name type="scientific">Streptomyces hainanensis</name>
    <dbReference type="NCBI Taxonomy" id="402648"/>
    <lineage>
        <taxon>Bacteria</taxon>
        <taxon>Bacillati</taxon>
        <taxon>Actinomycetota</taxon>
        <taxon>Actinomycetes</taxon>
        <taxon>Kitasatosporales</taxon>
        <taxon>Streptomycetaceae</taxon>
        <taxon>Streptomyces</taxon>
    </lineage>
</organism>
<evidence type="ECO:0000259" key="2">
    <source>
        <dbReference type="PROSITE" id="PS50011"/>
    </source>
</evidence>
<keyword evidence="1" id="KW-0547">Nucleotide-binding</keyword>
<comment type="caution">
    <text evidence="3">The sequence shown here is derived from an EMBL/GenBank/DDBJ whole genome shotgun (WGS) entry which is preliminary data.</text>
</comment>
<feature type="domain" description="Protein kinase" evidence="2">
    <location>
        <begin position="28"/>
        <end position="70"/>
    </location>
</feature>
<reference evidence="3 4" key="1">
    <citation type="submission" date="2019-03" db="EMBL/GenBank/DDBJ databases">
        <title>Draft genome sequences of novel Actinobacteria.</title>
        <authorList>
            <person name="Sahin N."/>
            <person name="Ay H."/>
            <person name="Saygin H."/>
        </authorList>
    </citation>
    <scope>NUCLEOTIDE SEQUENCE [LARGE SCALE GENOMIC DNA]</scope>
    <source>
        <strain evidence="3 4">DSM 41900</strain>
    </source>
</reference>
<dbReference type="Proteomes" id="UP000295345">
    <property type="component" value="Unassembled WGS sequence"/>
</dbReference>
<keyword evidence="4" id="KW-1185">Reference proteome</keyword>
<dbReference type="GO" id="GO:0004674">
    <property type="term" value="F:protein serine/threonine kinase activity"/>
    <property type="evidence" value="ECO:0007669"/>
    <property type="project" value="UniProtKB-KW"/>
</dbReference>
<keyword evidence="3" id="KW-0723">Serine/threonine-protein kinase</keyword>
<feature type="binding site" evidence="1">
    <location>
        <position position="56"/>
    </location>
    <ligand>
        <name>ATP</name>
        <dbReference type="ChEBI" id="CHEBI:30616"/>
    </ligand>
</feature>
<evidence type="ECO:0000313" key="4">
    <source>
        <dbReference type="Proteomes" id="UP000295345"/>
    </source>
</evidence>
<keyword evidence="1" id="KW-0067">ATP-binding</keyword>
<dbReference type="GO" id="GO:0005524">
    <property type="term" value="F:ATP binding"/>
    <property type="evidence" value="ECO:0007669"/>
    <property type="project" value="UniProtKB-UniRule"/>
</dbReference>
<keyword evidence="3" id="KW-0418">Kinase</keyword>